<evidence type="ECO:0000256" key="1">
    <source>
        <dbReference type="SAM" id="MobiDB-lite"/>
    </source>
</evidence>
<evidence type="ECO:0000313" key="3">
    <source>
        <dbReference type="Proteomes" id="UP000049855"/>
    </source>
</evidence>
<dbReference type="AlphaFoldDB" id="A0A0U1KXL2"/>
<accession>A0A0U1KXL2</accession>
<feature type="region of interest" description="Disordered" evidence="1">
    <location>
        <begin position="58"/>
        <end position="89"/>
    </location>
</feature>
<protein>
    <submittedName>
        <fullName evidence="2">Uncharacterized protein</fullName>
    </submittedName>
</protein>
<dbReference type="EMBL" id="CTRP01000005">
    <property type="protein sequence ID" value="CQR71663.1"/>
    <property type="molecule type" value="Genomic_DNA"/>
</dbReference>
<evidence type="ECO:0000313" key="2">
    <source>
        <dbReference type="EMBL" id="CQR71663.1"/>
    </source>
</evidence>
<feature type="compositionally biased region" description="Basic and acidic residues" evidence="1">
    <location>
        <begin position="75"/>
        <end position="89"/>
    </location>
</feature>
<organism evidence="2 3">
    <name type="scientific">Sporomusa ovata</name>
    <dbReference type="NCBI Taxonomy" id="2378"/>
    <lineage>
        <taxon>Bacteria</taxon>
        <taxon>Bacillati</taxon>
        <taxon>Bacillota</taxon>
        <taxon>Negativicutes</taxon>
        <taxon>Selenomonadales</taxon>
        <taxon>Sporomusaceae</taxon>
        <taxon>Sporomusa</taxon>
    </lineage>
</organism>
<proteinExistence type="predicted"/>
<keyword evidence="3" id="KW-1185">Reference proteome</keyword>
<sequence>MNNLVTTPVVCQACHELMEYDNFGFWKCPTCSGEFWPPEKPWKLQPLAIGEQYVSRSYRGGAKGGSRSSKKHGAKKTEKKSLNQLYHEL</sequence>
<name>A0A0U1KXL2_9FIRM</name>
<reference evidence="3" key="1">
    <citation type="submission" date="2015-03" db="EMBL/GenBank/DDBJ databases">
        <authorList>
            <person name="Nijsse Bart"/>
        </authorList>
    </citation>
    <scope>NUCLEOTIDE SEQUENCE [LARGE SCALE GENOMIC DNA]</scope>
</reference>
<dbReference type="RefSeq" id="WP_021168747.1">
    <property type="nucleotide sequence ID" value="NZ_CTRP01000005.1"/>
</dbReference>
<dbReference type="Proteomes" id="UP000049855">
    <property type="component" value="Unassembled WGS sequence"/>
</dbReference>
<gene>
    <name evidence="2" type="ORF">SpAn4DRAFT_3529</name>
</gene>